<evidence type="ECO:0000256" key="1">
    <source>
        <dbReference type="SAM" id="MobiDB-lite"/>
    </source>
</evidence>
<feature type="compositionally biased region" description="Polar residues" evidence="1">
    <location>
        <begin position="198"/>
        <end position="207"/>
    </location>
</feature>
<keyword evidence="3" id="KW-1185">Reference proteome</keyword>
<reference evidence="2 3" key="1">
    <citation type="journal article" date="2018" name="Harmful Algae">
        <title>The highly heterogeneous methylated genomes and diverse restriction-modification systems of bloom-forming Microcystis.</title>
        <authorList>
            <person name="Zhao L."/>
            <person name="Song Y."/>
            <person name="Li L."/>
            <person name="Gan N."/>
            <person name="Brand J.J."/>
            <person name="Song L."/>
        </authorList>
    </citation>
    <scope>NUCLEOTIDE SEQUENCE [LARGE SCALE GENOMIC DNA]</scope>
    <source>
        <strain evidence="2 3">PCC 7806SL</strain>
    </source>
</reference>
<feature type="region of interest" description="Disordered" evidence="1">
    <location>
        <begin position="188"/>
        <end position="207"/>
    </location>
</feature>
<dbReference type="Proteomes" id="UP000192439">
    <property type="component" value="Chromosome"/>
</dbReference>
<organism evidence="2 3">
    <name type="scientific">Microcystis aeruginosa PCC 7806SL</name>
    <dbReference type="NCBI Taxonomy" id="1903187"/>
    <lineage>
        <taxon>Bacteria</taxon>
        <taxon>Bacillati</taxon>
        <taxon>Cyanobacteriota</taxon>
        <taxon>Cyanophyceae</taxon>
        <taxon>Oscillatoriophycideae</taxon>
        <taxon>Chroococcales</taxon>
        <taxon>Microcystaceae</taxon>
        <taxon>Microcystis</taxon>
    </lineage>
</organism>
<dbReference type="InterPro" id="IPR025478">
    <property type="entry name" value="COP23"/>
</dbReference>
<gene>
    <name evidence="2" type="ORF">BH695_0458</name>
</gene>
<dbReference type="AlphaFoldDB" id="A0AB33BNP1"/>
<feature type="compositionally biased region" description="Low complexity" evidence="1">
    <location>
        <begin position="188"/>
        <end position="197"/>
    </location>
</feature>
<name>A0AB33BNP1_MICA7</name>
<proteinExistence type="predicted"/>
<evidence type="ECO:0000313" key="2">
    <source>
        <dbReference type="EMBL" id="ARI79739.1"/>
    </source>
</evidence>
<protein>
    <submittedName>
        <fullName evidence="2">Uncharacterized protein</fullName>
    </submittedName>
</protein>
<dbReference type="RefSeq" id="WP_230457649.1">
    <property type="nucleotide sequence ID" value="NZ_CP020771.1"/>
</dbReference>
<evidence type="ECO:0000313" key="3">
    <source>
        <dbReference type="Proteomes" id="UP000192439"/>
    </source>
</evidence>
<accession>A0AB33BNP1</accession>
<sequence length="207" mass="22455">MLIIPSSLARQGFEDYSSGKLSLFLFVGALAIGGQPSSAQTQKFFCSMSREGGPATFVVTELAGNVELIRWQDDSFPPPHTPQQRCVIVSQRFQRFYSNGTLKFIKAAILRGEPILCVATFKGGPCLKDGVLVTFKRGTNPEIILEQIKDNARLASGKPVLLSGDSEISKVNGEFYLDVNSLLGGVNPSNSSSSSSPFDQNSDIWDQ</sequence>
<dbReference type="EMBL" id="CP020771">
    <property type="protein sequence ID" value="ARI79739.1"/>
    <property type="molecule type" value="Genomic_DNA"/>
</dbReference>
<dbReference type="Pfam" id="PF14218">
    <property type="entry name" value="COP23"/>
    <property type="match status" value="1"/>
</dbReference>